<organism evidence="1 2">
    <name type="scientific">Cetraspora pellucida</name>
    <dbReference type="NCBI Taxonomy" id="1433469"/>
    <lineage>
        <taxon>Eukaryota</taxon>
        <taxon>Fungi</taxon>
        <taxon>Fungi incertae sedis</taxon>
        <taxon>Mucoromycota</taxon>
        <taxon>Glomeromycotina</taxon>
        <taxon>Glomeromycetes</taxon>
        <taxon>Diversisporales</taxon>
        <taxon>Gigasporaceae</taxon>
        <taxon>Cetraspora</taxon>
    </lineage>
</organism>
<evidence type="ECO:0000313" key="1">
    <source>
        <dbReference type="EMBL" id="CAG8718110.1"/>
    </source>
</evidence>
<name>A0A9N9NBK6_9GLOM</name>
<sequence>MAAACPCVSELGCSIYVRHCYMKIKVSGRDITKGTLRAINVVANATPFGSLISGITELISEITQIYEAAHCNKKICNALLI</sequence>
<accession>A0A9N9NBK6</accession>
<comment type="caution">
    <text evidence="1">The sequence shown here is derived from an EMBL/GenBank/DDBJ whole genome shotgun (WGS) entry which is preliminary data.</text>
</comment>
<proteinExistence type="predicted"/>
<dbReference type="OrthoDB" id="2314769at2759"/>
<reference evidence="1" key="1">
    <citation type="submission" date="2021-06" db="EMBL/GenBank/DDBJ databases">
        <authorList>
            <person name="Kallberg Y."/>
            <person name="Tangrot J."/>
            <person name="Rosling A."/>
        </authorList>
    </citation>
    <scope>NUCLEOTIDE SEQUENCE</scope>
    <source>
        <strain evidence="1">FL966</strain>
    </source>
</reference>
<evidence type="ECO:0000313" key="2">
    <source>
        <dbReference type="Proteomes" id="UP000789759"/>
    </source>
</evidence>
<dbReference type="EMBL" id="CAJVQA010012619">
    <property type="protein sequence ID" value="CAG8718110.1"/>
    <property type="molecule type" value="Genomic_DNA"/>
</dbReference>
<protein>
    <submittedName>
        <fullName evidence="1">9056_t:CDS:1</fullName>
    </submittedName>
</protein>
<dbReference type="Proteomes" id="UP000789759">
    <property type="component" value="Unassembled WGS sequence"/>
</dbReference>
<keyword evidence="2" id="KW-1185">Reference proteome</keyword>
<gene>
    <name evidence="1" type="ORF">CPELLU_LOCUS12722</name>
</gene>
<dbReference type="AlphaFoldDB" id="A0A9N9NBK6"/>